<accession>A0A1I7X2K7</accession>
<dbReference type="AlphaFoldDB" id="A0A1I7X2K7"/>
<sequence length="44" mass="4982">MHVETIDFVGIDLGFRLVASPFVCFSIGQYDIDGIVVYICFMYS</sequence>
<keyword evidence="1" id="KW-1185">Reference proteome</keyword>
<dbReference type="WBParaSite" id="Hba_11682">
    <property type="protein sequence ID" value="Hba_11682"/>
    <property type="gene ID" value="Hba_11682"/>
</dbReference>
<name>A0A1I7X2K7_HETBA</name>
<dbReference type="Proteomes" id="UP000095283">
    <property type="component" value="Unplaced"/>
</dbReference>
<evidence type="ECO:0000313" key="1">
    <source>
        <dbReference type="Proteomes" id="UP000095283"/>
    </source>
</evidence>
<proteinExistence type="predicted"/>
<organism evidence="1 2">
    <name type="scientific">Heterorhabditis bacteriophora</name>
    <name type="common">Entomopathogenic nematode worm</name>
    <dbReference type="NCBI Taxonomy" id="37862"/>
    <lineage>
        <taxon>Eukaryota</taxon>
        <taxon>Metazoa</taxon>
        <taxon>Ecdysozoa</taxon>
        <taxon>Nematoda</taxon>
        <taxon>Chromadorea</taxon>
        <taxon>Rhabditida</taxon>
        <taxon>Rhabditina</taxon>
        <taxon>Rhabditomorpha</taxon>
        <taxon>Strongyloidea</taxon>
        <taxon>Heterorhabditidae</taxon>
        <taxon>Heterorhabditis</taxon>
    </lineage>
</organism>
<evidence type="ECO:0000313" key="2">
    <source>
        <dbReference type="WBParaSite" id="Hba_11682"/>
    </source>
</evidence>
<reference evidence="2" key="1">
    <citation type="submission" date="2016-11" db="UniProtKB">
        <authorList>
            <consortium name="WormBaseParasite"/>
        </authorList>
    </citation>
    <scope>IDENTIFICATION</scope>
</reference>
<protein>
    <submittedName>
        <fullName evidence="2">Uncharacterized protein</fullName>
    </submittedName>
</protein>